<evidence type="ECO:0000313" key="1">
    <source>
        <dbReference type="EMBL" id="BCI92194.1"/>
    </source>
</evidence>
<dbReference type="Proteomes" id="UP000516380">
    <property type="component" value="Chromosome"/>
</dbReference>
<keyword evidence="2" id="KW-1185">Reference proteome</keyword>
<gene>
    <name evidence="1" type="ORF">NIIDMKKI_74000</name>
</gene>
<dbReference type="SUPFAM" id="SSF54506">
    <property type="entry name" value="Diaminopimelate epimerase-like"/>
    <property type="match status" value="1"/>
</dbReference>
<dbReference type="EMBL" id="AP023343">
    <property type="protein sequence ID" value="BCI92194.1"/>
    <property type="molecule type" value="Genomic_DNA"/>
</dbReference>
<organism evidence="1 2">
    <name type="scientific">Mycobacterium kansasii</name>
    <dbReference type="NCBI Taxonomy" id="1768"/>
    <lineage>
        <taxon>Bacteria</taxon>
        <taxon>Bacillati</taxon>
        <taxon>Actinomycetota</taxon>
        <taxon>Actinomycetes</taxon>
        <taxon>Mycobacteriales</taxon>
        <taxon>Mycobacteriaceae</taxon>
        <taxon>Mycobacterium</taxon>
    </lineage>
</organism>
<dbReference type="AlphaFoldDB" id="A0A7G1IPD4"/>
<protein>
    <submittedName>
        <fullName evidence="1">Uncharacterized protein</fullName>
    </submittedName>
</protein>
<evidence type="ECO:0000313" key="2">
    <source>
        <dbReference type="Proteomes" id="UP000516380"/>
    </source>
</evidence>
<name>A0A7G1IPD4_MYCKA</name>
<sequence length="73" mass="7624">MPGDGSNLLRHGRRKISPYPFTAGSLVIEHPAGTISVEVIGGGRADGISAVLRSTARKLFDGTVFADLDKMAA</sequence>
<proteinExistence type="predicted"/>
<reference evidence="1 2" key="1">
    <citation type="submission" date="2020-07" db="EMBL/GenBank/DDBJ databases">
        <title>Mycobacterium kansasii (former subtype) with zoonotic potential isolated from diseased indoor pet cat, Japan.</title>
        <authorList>
            <person name="Fukano H."/>
            <person name="Terazono T."/>
            <person name="Hoshino Y."/>
        </authorList>
    </citation>
    <scope>NUCLEOTIDE SEQUENCE [LARGE SCALE GENOMIC DNA]</scope>
    <source>
        <strain evidence="1 2">Kuro-I</strain>
    </source>
</reference>
<accession>A0A7G1IPD4</accession>